<dbReference type="EMBL" id="FQZT01000002">
    <property type="protein sequence ID" value="SHI75181.1"/>
    <property type="molecule type" value="Genomic_DNA"/>
</dbReference>
<evidence type="ECO:0000313" key="1">
    <source>
        <dbReference type="EMBL" id="SHI75181.1"/>
    </source>
</evidence>
<protein>
    <recommendedName>
        <fullName evidence="3">SpoIIAA-like</fullName>
    </recommendedName>
</protein>
<dbReference type="STRING" id="1122189.SAMN02745165_00762"/>
<proteinExistence type="predicted"/>
<name>A0A1M6DPN5_MALRU</name>
<reference evidence="1 2" key="1">
    <citation type="submission" date="2016-11" db="EMBL/GenBank/DDBJ databases">
        <authorList>
            <person name="Jaros S."/>
            <person name="Januszkiewicz K."/>
            <person name="Wedrychowicz H."/>
        </authorList>
    </citation>
    <scope>NUCLEOTIDE SEQUENCE [LARGE SCALE GENOMIC DNA]</scope>
    <source>
        <strain evidence="1 2">DSM 5091</strain>
    </source>
</reference>
<dbReference type="AlphaFoldDB" id="A0A1M6DPN5"/>
<evidence type="ECO:0000313" key="2">
    <source>
        <dbReference type="Proteomes" id="UP000184171"/>
    </source>
</evidence>
<dbReference type="Proteomes" id="UP000184171">
    <property type="component" value="Unassembled WGS sequence"/>
</dbReference>
<dbReference type="RefSeq" id="WP_072905745.1">
    <property type="nucleotide sequence ID" value="NZ_FQZT01000002.1"/>
</dbReference>
<organism evidence="1 2">
    <name type="scientific">Malonomonas rubra DSM 5091</name>
    <dbReference type="NCBI Taxonomy" id="1122189"/>
    <lineage>
        <taxon>Bacteria</taxon>
        <taxon>Pseudomonadati</taxon>
        <taxon>Thermodesulfobacteriota</taxon>
        <taxon>Desulfuromonadia</taxon>
        <taxon>Desulfuromonadales</taxon>
        <taxon>Geopsychrobacteraceae</taxon>
        <taxon>Malonomonas</taxon>
    </lineage>
</organism>
<keyword evidence="2" id="KW-1185">Reference proteome</keyword>
<accession>A0A1M6DPN5</accession>
<gene>
    <name evidence="1" type="ORF">SAMN02745165_00762</name>
</gene>
<dbReference type="OrthoDB" id="1119272at2"/>
<evidence type="ECO:0008006" key="3">
    <source>
        <dbReference type="Google" id="ProtNLM"/>
    </source>
</evidence>
<sequence length="146" mass="16795">MPLSYSILPEEKLVYVKGSGVVDYNDLNDHLEDLARDPGYQAPMKKLIDYRSLVVLALNKVEAEKFNRLKEQYNDIFVKERCAVVSSADLTYRSTRNHSMEIDPQVAYTYVFKDIHPALEWLEVKHLAEKLLAIGCPLQEPEECCC</sequence>